<evidence type="ECO:0000313" key="2">
    <source>
        <dbReference type="EMBL" id="AFK56812.1"/>
    </source>
</evidence>
<proteinExistence type="predicted"/>
<dbReference type="InterPro" id="IPR000182">
    <property type="entry name" value="GNAT_dom"/>
</dbReference>
<dbReference type="PATRIC" id="fig|1110502.3.peg.5066"/>
<gene>
    <name evidence="2" type="ordered locus">TMO_c0202</name>
</gene>
<evidence type="ECO:0000259" key="1">
    <source>
        <dbReference type="PROSITE" id="PS51186"/>
    </source>
</evidence>
<dbReference type="GO" id="GO:0016747">
    <property type="term" value="F:acyltransferase activity, transferring groups other than amino-acyl groups"/>
    <property type="evidence" value="ECO:0007669"/>
    <property type="project" value="InterPro"/>
</dbReference>
<dbReference type="SUPFAM" id="SSF55729">
    <property type="entry name" value="Acyl-CoA N-acyltransferases (Nat)"/>
    <property type="match status" value="1"/>
</dbReference>
<dbReference type="AlphaFoldDB" id="I3TVM4"/>
<keyword evidence="3" id="KW-1185">Reference proteome</keyword>
<evidence type="ECO:0000313" key="3">
    <source>
        <dbReference type="Proteomes" id="UP000005258"/>
    </source>
</evidence>
<dbReference type="Pfam" id="PF00583">
    <property type="entry name" value="Acetyltransf_1"/>
    <property type="match status" value="1"/>
</dbReference>
<accession>I3TVM4</accession>
<name>I3TVM4_TISMK</name>
<dbReference type="KEGG" id="tmo:TMO_c0202"/>
<geneLocation type="plasmid" evidence="2 3">
    <name>pTM3</name>
</geneLocation>
<keyword evidence="2" id="KW-0614">Plasmid</keyword>
<dbReference type="RefSeq" id="WP_014747801.1">
    <property type="nucleotide sequence ID" value="NC_017958.1"/>
</dbReference>
<dbReference type="InterPro" id="IPR024035">
    <property type="entry name" value="MSMEG_0567_GNAT"/>
</dbReference>
<dbReference type="CDD" id="cd04301">
    <property type="entry name" value="NAT_SF"/>
    <property type="match status" value="1"/>
</dbReference>
<organism evidence="2 3">
    <name type="scientific">Tistrella mobilis (strain KA081020-065)</name>
    <dbReference type="NCBI Taxonomy" id="1110502"/>
    <lineage>
        <taxon>Bacteria</taxon>
        <taxon>Pseudomonadati</taxon>
        <taxon>Pseudomonadota</taxon>
        <taxon>Alphaproteobacteria</taxon>
        <taxon>Geminicoccales</taxon>
        <taxon>Geminicoccaceae</taxon>
        <taxon>Tistrella</taxon>
    </lineage>
</organism>
<dbReference type="PROSITE" id="PS51186">
    <property type="entry name" value="GNAT"/>
    <property type="match status" value="1"/>
</dbReference>
<dbReference type="Gene3D" id="3.40.630.30">
    <property type="match status" value="1"/>
</dbReference>
<sequence length="185" mass="20407">MMPEPLHLFPPSSPFLPASFQIKLAVEPWERAAAARLRRQVFCTEQRLFAGDDGDAIDRVALTLVAVSLLGVAPGDVVGTVRIHEAEPGLWWGSRLAVDRAHRRIGALGSGLIRLAVSTARARGCSRFLAHVQAANAPLFHRLHWRSLAEIDLHGHPHHHMEADLDFYPPARAPETGFMTLRRAA</sequence>
<reference evidence="2 3" key="1">
    <citation type="journal article" date="2012" name="J. Am. Chem. Soc.">
        <title>Bacterial biosynthesis and maturation of the didemnin anti-cancer agents.</title>
        <authorList>
            <person name="Xu Y."/>
            <person name="Kersten R.D."/>
            <person name="Nam S.J."/>
            <person name="Lu L."/>
            <person name="Al-Suwailem A.M."/>
            <person name="Zheng H."/>
            <person name="Fenical W."/>
            <person name="Dorrestein P.C."/>
            <person name="Moore B.S."/>
            <person name="Qian P.Y."/>
        </authorList>
    </citation>
    <scope>NUCLEOTIDE SEQUENCE [LARGE SCALE GENOMIC DNA]</scope>
    <source>
        <strain evidence="2 3">KA081020-065</strain>
    </source>
</reference>
<dbReference type="Proteomes" id="UP000005258">
    <property type="component" value="Plasmid pTM3"/>
</dbReference>
<dbReference type="EMBL" id="CP003239">
    <property type="protein sequence ID" value="AFK56812.1"/>
    <property type="molecule type" value="Genomic_DNA"/>
</dbReference>
<dbReference type="HOGENOM" id="CLU_056607_2_1_5"/>
<feature type="domain" description="N-acetyltransferase" evidence="1">
    <location>
        <begin position="24"/>
        <end position="175"/>
    </location>
</feature>
<dbReference type="InterPro" id="IPR016181">
    <property type="entry name" value="Acyl_CoA_acyltransferase"/>
</dbReference>
<protein>
    <submittedName>
        <fullName evidence="2">Histone acetyltransferase</fullName>
    </submittedName>
</protein>
<dbReference type="NCBIfam" id="TIGR04045">
    <property type="entry name" value="MSMEG_0567_GNAT"/>
    <property type="match status" value="1"/>
</dbReference>